<gene>
    <name evidence="2" type="ORF">DLAC_01290</name>
</gene>
<dbReference type="Proteomes" id="UP000076078">
    <property type="component" value="Unassembled WGS sequence"/>
</dbReference>
<dbReference type="InParanoid" id="A0A152A883"/>
<dbReference type="AlphaFoldDB" id="A0A152A883"/>
<evidence type="ECO:0000313" key="2">
    <source>
        <dbReference type="EMBL" id="KYR02450.1"/>
    </source>
</evidence>
<keyword evidence="1" id="KW-0732">Signal</keyword>
<comment type="caution">
    <text evidence="2">The sequence shown here is derived from an EMBL/GenBank/DDBJ whole genome shotgun (WGS) entry which is preliminary data.</text>
</comment>
<protein>
    <submittedName>
        <fullName evidence="2">Uncharacterized protein</fullName>
    </submittedName>
</protein>
<feature type="chain" id="PRO_5007593840" evidence="1">
    <location>
        <begin position="21"/>
        <end position="327"/>
    </location>
</feature>
<accession>A0A152A883</accession>
<evidence type="ECO:0000256" key="1">
    <source>
        <dbReference type="SAM" id="SignalP"/>
    </source>
</evidence>
<sequence length="327" mass="37012">MFKITLITLALINFFLCLNAQIDNIYAINSNPPYIAEINIANQVLKTINFPNQFANVQAVIQQTSDFIDIIYADTQINQYVVGRFYYANESISPLSETYANFDFVPEFSNYTVSPQTSTYDSYSQTFSFSMIDPEYGYISVFSHNLKNNTSQLFPYGFQGISNTPVSSTVNSNLMYTFYYDTSINASLLVSDLSDGVSEQFEILDFYPPVPDQQVVYPIVIGESYYLVYADLKNFTAVICQMYLDNPSLTANYTTLYTVENFYAGTGVPVFVDPSEEYIVLVGETNQNSKFKNTLSVVPYNIKSATAQTNIVPETLQNFYFNAIYSN</sequence>
<organism evidence="2 3">
    <name type="scientific">Tieghemostelium lacteum</name>
    <name type="common">Slime mold</name>
    <name type="synonym">Dictyostelium lacteum</name>
    <dbReference type="NCBI Taxonomy" id="361077"/>
    <lineage>
        <taxon>Eukaryota</taxon>
        <taxon>Amoebozoa</taxon>
        <taxon>Evosea</taxon>
        <taxon>Eumycetozoa</taxon>
        <taxon>Dictyostelia</taxon>
        <taxon>Dictyosteliales</taxon>
        <taxon>Raperosteliaceae</taxon>
        <taxon>Tieghemostelium</taxon>
    </lineage>
</organism>
<proteinExistence type="predicted"/>
<dbReference type="EMBL" id="LODT01000004">
    <property type="protein sequence ID" value="KYR02450.1"/>
    <property type="molecule type" value="Genomic_DNA"/>
</dbReference>
<feature type="signal peptide" evidence="1">
    <location>
        <begin position="1"/>
        <end position="20"/>
    </location>
</feature>
<reference evidence="2 3" key="1">
    <citation type="submission" date="2015-12" db="EMBL/GenBank/DDBJ databases">
        <title>Dictyostelia acquired genes for synthesis and detection of signals that induce cell-type specialization by lateral gene transfer from prokaryotes.</title>
        <authorList>
            <person name="Gloeckner G."/>
            <person name="Schaap P."/>
        </authorList>
    </citation>
    <scope>NUCLEOTIDE SEQUENCE [LARGE SCALE GENOMIC DNA]</scope>
    <source>
        <strain evidence="2 3">TK</strain>
    </source>
</reference>
<evidence type="ECO:0000313" key="3">
    <source>
        <dbReference type="Proteomes" id="UP000076078"/>
    </source>
</evidence>
<keyword evidence="3" id="KW-1185">Reference proteome</keyword>
<name>A0A152A883_TIELA</name>